<comment type="caution">
    <text evidence="1">The sequence shown here is derived from an EMBL/GenBank/DDBJ whole genome shotgun (WGS) entry which is preliminary data.</text>
</comment>
<sequence>MRRYNCLYEHETYICKLQLNMDLSSCPAPVLIGNDSLQTWRVIGAGGFGQIHKARHIEWGLDVAVKLLHANDGSSTTLLREADLMRQGGNPYVLRILGVYKGCPPSAGCSSQLGLVMEFMERGSLAALQECLSGHPPWPLSFRLAHQVALGMNFLHHLNPPLLHLDLKPSNVLLDDSLHAKLTDFGLARVYQSISKAKMKETGEEGGTLSYMPPEAFDVNYQPTRASDVYSYGILLWSIFTGEEPYMYVQSTIVRFRIPEGDRPSLESVKTDQADGLGDLVGLMEQCWHQKPTERPSFLECLAVTEKVYENHKQGINDAVHHVQTTLDSGGITSAVSNLCISPRSQLPVNQAVPNRVQTGPPPTQDTAGGFTSKQKRKEHSLPHPTTVSSAVQPSSANQKSKKFPPVPKQIASLSASRRSPIGPIQRQYSTPVPASHSTGGTVITMSNVTAVQIGNNNHMNIGGQQPKKRHRNPTAPSSVNLPGAQPRNHTGPQPW</sequence>
<dbReference type="Proteomes" id="UP001157502">
    <property type="component" value="Chromosome 8"/>
</dbReference>
<reference evidence="1" key="1">
    <citation type="submission" date="2021-05" db="EMBL/GenBank/DDBJ databases">
        <authorList>
            <person name="Pan Q."/>
            <person name="Jouanno E."/>
            <person name="Zahm M."/>
            <person name="Klopp C."/>
            <person name="Cabau C."/>
            <person name="Louis A."/>
            <person name="Berthelot C."/>
            <person name="Parey E."/>
            <person name="Roest Crollius H."/>
            <person name="Montfort J."/>
            <person name="Robinson-Rechavi M."/>
            <person name="Bouchez O."/>
            <person name="Lampietro C."/>
            <person name="Lopez Roques C."/>
            <person name="Donnadieu C."/>
            <person name="Postlethwait J."/>
            <person name="Bobe J."/>
            <person name="Dillon D."/>
            <person name="Chandos A."/>
            <person name="von Hippel F."/>
            <person name="Guiguen Y."/>
        </authorList>
    </citation>
    <scope>NUCLEOTIDE SEQUENCE</scope>
    <source>
        <strain evidence="1">YG-Jan2019</strain>
    </source>
</reference>
<protein>
    <submittedName>
        <fullName evidence="1">Uncharacterized protein</fullName>
    </submittedName>
</protein>
<evidence type="ECO:0000313" key="2">
    <source>
        <dbReference type="Proteomes" id="UP001157502"/>
    </source>
</evidence>
<keyword evidence="2" id="KW-1185">Reference proteome</keyword>
<gene>
    <name evidence="1" type="ORF">DPEC_G00096370</name>
</gene>
<organism evidence="1 2">
    <name type="scientific">Dallia pectoralis</name>
    <name type="common">Alaska blackfish</name>
    <dbReference type="NCBI Taxonomy" id="75939"/>
    <lineage>
        <taxon>Eukaryota</taxon>
        <taxon>Metazoa</taxon>
        <taxon>Chordata</taxon>
        <taxon>Craniata</taxon>
        <taxon>Vertebrata</taxon>
        <taxon>Euteleostomi</taxon>
        <taxon>Actinopterygii</taxon>
        <taxon>Neopterygii</taxon>
        <taxon>Teleostei</taxon>
        <taxon>Protacanthopterygii</taxon>
        <taxon>Esociformes</taxon>
        <taxon>Umbridae</taxon>
        <taxon>Dallia</taxon>
    </lineage>
</organism>
<proteinExistence type="predicted"/>
<evidence type="ECO:0000313" key="1">
    <source>
        <dbReference type="EMBL" id="KAJ8007650.1"/>
    </source>
</evidence>
<name>A0ACC2GVU0_DALPE</name>
<accession>A0ACC2GVU0</accession>
<dbReference type="EMBL" id="CM055735">
    <property type="protein sequence ID" value="KAJ8007650.1"/>
    <property type="molecule type" value="Genomic_DNA"/>
</dbReference>